<dbReference type="GO" id="GO:0003677">
    <property type="term" value="F:DNA binding"/>
    <property type="evidence" value="ECO:0007669"/>
    <property type="project" value="UniProtKB-KW"/>
</dbReference>
<dbReference type="Pfam" id="PF04545">
    <property type="entry name" value="Sigma70_r4"/>
    <property type="match status" value="1"/>
</dbReference>
<dbReference type="SUPFAM" id="SSF88946">
    <property type="entry name" value="Sigma2 domain of RNA polymerase sigma factors"/>
    <property type="match status" value="1"/>
</dbReference>
<name>A0A011VS47_RUMAL</name>
<dbReference type="GO" id="GO:0016987">
    <property type="term" value="F:sigma factor activity"/>
    <property type="evidence" value="ECO:0007669"/>
    <property type="project" value="UniProtKB-KW"/>
</dbReference>
<evidence type="ECO:0000256" key="4">
    <source>
        <dbReference type="ARBA" id="ARBA00023125"/>
    </source>
</evidence>
<evidence type="ECO:0000256" key="3">
    <source>
        <dbReference type="ARBA" id="ARBA00023082"/>
    </source>
</evidence>
<dbReference type="InterPro" id="IPR039425">
    <property type="entry name" value="RNA_pol_sigma-70-like"/>
</dbReference>
<evidence type="ECO:0000259" key="6">
    <source>
        <dbReference type="Pfam" id="PF04542"/>
    </source>
</evidence>
<dbReference type="Gene3D" id="1.10.1740.10">
    <property type="match status" value="1"/>
</dbReference>
<organism evidence="8 9">
    <name type="scientific">Ruminococcus albus SY3</name>
    <dbReference type="NCBI Taxonomy" id="1341156"/>
    <lineage>
        <taxon>Bacteria</taxon>
        <taxon>Bacillati</taxon>
        <taxon>Bacillota</taxon>
        <taxon>Clostridia</taxon>
        <taxon>Eubacteriales</taxon>
        <taxon>Oscillospiraceae</taxon>
        <taxon>Ruminococcus</taxon>
    </lineage>
</organism>
<dbReference type="OrthoDB" id="190020at2"/>
<dbReference type="GO" id="GO:0006352">
    <property type="term" value="P:DNA-templated transcription initiation"/>
    <property type="evidence" value="ECO:0007669"/>
    <property type="project" value="InterPro"/>
</dbReference>
<evidence type="ECO:0000256" key="5">
    <source>
        <dbReference type="ARBA" id="ARBA00023163"/>
    </source>
</evidence>
<dbReference type="EMBL" id="JEOB01000004">
    <property type="protein sequence ID" value="EXM38031.1"/>
    <property type="molecule type" value="Genomic_DNA"/>
</dbReference>
<dbReference type="InterPro" id="IPR013324">
    <property type="entry name" value="RNA_pol_sigma_r3/r4-like"/>
</dbReference>
<dbReference type="InterPro" id="IPR013325">
    <property type="entry name" value="RNA_pol_sigma_r2"/>
</dbReference>
<dbReference type="PANTHER" id="PTHR43133:SF8">
    <property type="entry name" value="RNA POLYMERASE SIGMA FACTOR HI_1459-RELATED"/>
    <property type="match status" value="1"/>
</dbReference>
<keyword evidence="4" id="KW-0238">DNA-binding</keyword>
<feature type="domain" description="RNA polymerase sigma-70 region 4" evidence="7">
    <location>
        <begin position="129"/>
        <end position="178"/>
    </location>
</feature>
<comment type="similarity">
    <text evidence="1">Belongs to the sigma-70 factor family. ECF subfamily.</text>
</comment>
<dbReference type="CDD" id="cd06171">
    <property type="entry name" value="Sigma70_r4"/>
    <property type="match status" value="1"/>
</dbReference>
<dbReference type="InterPro" id="IPR036388">
    <property type="entry name" value="WH-like_DNA-bd_sf"/>
</dbReference>
<dbReference type="InterPro" id="IPR014284">
    <property type="entry name" value="RNA_pol_sigma-70_dom"/>
</dbReference>
<dbReference type="InterPro" id="IPR007627">
    <property type="entry name" value="RNA_pol_sigma70_r2"/>
</dbReference>
<keyword evidence="5" id="KW-0804">Transcription</keyword>
<keyword evidence="2" id="KW-0805">Transcription regulation</keyword>
<protein>
    <submittedName>
        <fullName evidence="8">RNA polymerase subunit sigma-24</fullName>
    </submittedName>
</protein>
<comment type="caution">
    <text evidence="8">The sequence shown here is derived from an EMBL/GenBank/DDBJ whole genome shotgun (WGS) entry which is preliminary data.</text>
</comment>
<gene>
    <name evidence="8" type="ORF">RASY3_17170</name>
</gene>
<dbReference type="Proteomes" id="UP000021369">
    <property type="component" value="Unassembled WGS sequence"/>
</dbReference>
<dbReference type="InterPro" id="IPR007630">
    <property type="entry name" value="RNA_pol_sigma70_r4"/>
</dbReference>
<sequence length="187" mass="21405">MIDLTDKEFDLCIQRILGKDKSGLKDIYSCYGKLIYQQMLAVVKSPQDAEDLTSDMFLRLWETAAQYRSGTGHKRYITVMARNMAIDFLRKRKREEYTIDDDGIYTEEQADPEDPTDVQVESGIAFKQALDTLNEAEREIINLRAGLDMTFKEISETLGIPLGTVAWKYKQALNKLKKTVKEGSIYG</sequence>
<proteinExistence type="inferred from homology"/>
<evidence type="ECO:0000313" key="8">
    <source>
        <dbReference type="EMBL" id="EXM38031.1"/>
    </source>
</evidence>
<dbReference type="AlphaFoldDB" id="A0A011VS47"/>
<dbReference type="NCBIfam" id="TIGR02937">
    <property type="entry name" value="sigma70-ECF"/>
    <property type="match status" value="1"/>
</dbReference>
<keyword evidence="3" id="KW-0731">Sigma factor</keyword>
<evidence type="ECO:0000256" key="2">
    <source>
        <dbReference type="ARBA" id="ARBA00023015"/>
    </source>
</evidence>
<dbReference type="SUPFAM" id="SSF88659">
    <property type="entry name" value="Sigma3 and sigma4 domains of RNA polymerase sigma factors"/>
    <property type="match status" value="1"/>
</dbReference>
<accession>A0A011VS47</accession>
<evidence type="ECO:0000256" key="1">
    <source>
        <dbReference type="ARBA" id="ARBA00010641"/>
    </source>
</evidence>
<dbReference type="Gene3D" id="1.10.10.10">
    <property type="entry name" value="Winged helix-like DNA-binding domain superfamily/Winged helix DNA-binding domain"/>
    <property type="match status" value="1"/>
</dbReference>
<dbReference type="PANTHER" id="PTHR43133">
    <property type="entry name" value="RNA POLYMERASE ECF-TYPE SIGMA FACTO"/>
    <property type="match status" value="1"/>
</dbReference>
<feature type="domain" description="RNA polymerase sigma-70 region 2" evidence="6">
    <location>
        <begin position="28"/>
        <end position="94"/>
    </location>
</feature>
<dbReference type="PATRIC" id="fig|1341156.4.peg.3035"/>
<evidence type="ECO:0000313" key="9">
    <source>
        <dbReference type="Proteomes" id="UP000021369"/>
    </source>
</evidence>
<dbReference type="Pfam" id="PF04542">
    <property type="entry name" value="Sigma70_r2"/>
    <property type="match status" value="1"/>
</dbReference>
<reference evidence="8 9" key="1">
    <citation type="submission" date="2013-06" db="EMBL/GenBank/DDBJ databases">
        <title>Rumen cellulosomics: divergent fiber-degrading strategies revealed by comparative genome-wide analysis of six Ruminococcal strains.</title>
        <authorList>
            <person name="Dassa B."/>
            <person name="Borovok I."/>
            <person name="Lamed R."/>
            <person name="Flint H."/>
            <person name="Yeoman C.J."/>
            <person name="White B."/>
            <person name="Bayer E.A."/>
        </authorList>
    </citation>
    <scope>NUCLEOTIDE SEQUENCE [LARGE SCALE GENOMIC DNA]</scope>
    <source>
        <strain evidence="8 9">SY3</strain>
    </source>
</reference>
<keyword evidence="9" id="KW-1185">Reference proteome</keyword>
<dbReference type="RefSeq" id="WP_037290135.1">
    <property type="nucleotide sequence ID" value="NZ_JEOB01000004.1"/>
</dbReference>
<evidence type="ECO:0000259" key="7">
    <source>
        <dbReference type="Pfam" id="PF04545"/>
    </source>
</evidence>